<evidence type="ECO:0000256" key="1">
    <source>
        <dbReference type="ARBA" id="ARBA00000085"/>
    </source>
</evidence>
<organism evidence="10 11">
    <name type="scientific">Marinomonas ostreistagni</name>
    <dbReference type="NCBI Taxonomy" id="359209"/>
    <lineage>
        <taxon>Bacteria</taxon>
        <taxon>Pseudomonadati</taxon>
        <taxon>Pseudomonadota</taxon>
        <taxon>Gammaproteobacteria</taxon>
        <taxon>Oceanospirillales</taxon>
        <taxon>Oceanospirillaceae</taxon>
        <taxon>Marinomonas</taxon>
    </lineage>
</organism>
<dbReference type="EMBL" id="JAEMUH010000001">
    <property type="protein sequence ID" value="MBJ7549074.1"/>
    <property type="molecule type" value="Genomic_DNA"/>
</dbReference>
<keyword evidence="7 8" id="KW-1133">Transmembrane helix</keyword>
<accession>A0ABS0Z5Y4</accession>
<dbReference type="InterPro" id="IPR036097">
    <property type="entry name" value="HisK_dim/P_sf"/>
</dbReference>
<dbReference type="Pfam" id="PF02518">
    <property type="entry name" value="HATPase_c"/>
    <property type="match status" value="1"/>
</dbReference>
<dbReference type="InterPro" id="IPR003661">
    <property type="entry name" value="HisK_dim/P_dom"/>
</dbReference>
<evidence type="ECO:0000313" key="10">
    <source>
        <dbReference type="EMBL" id="MBJ7549074.1"/>
    </source>
</evidence>
<protein>
    <recommendedName>
        <fullName evidence="2">histidine kinase</fullName>
        <ecNumber evidence="2">2.7.13.3</ecNumber>
    </recommendedName>
</protein>
<dbReference type="InterPro" id="IPR003594">
    <property type="entry name" value="HATPase_dom"/>
</dbReference>
<evidence type="ECO:0000259" key="9">
    <source>
        <dbReference type="PROSITE" id="PS50109"/>
    </source>
</evidence>
<keyword evidence="11" id="KW-1185">Reference proteome</keyword>
<dbReference type="PROSITE" id="PS50109">
    <property type="entry name" value="HIS_KIN"/>
    <property type="match status" value="1"/>
</dbReference>
<keyword evidence="3" id="KW-0597">Phosphoprotein</keyword>
<dbReference type="PANTHER" id="PTHR45436:SF16">
    <property type="entry name" value="HISTIDINE KINASE"/>
    <property type="match status" value="1"/>
</dbReference>
<dbReference type="Gene3D" id="6.10.340.10">
    <property type="match status" value="1"/>
</dbReference>
<feature type="transmembrane region" description="Helical" evidence="8">
    <location>
        <begin position="15"/>
        <end position="40"/>
    </location>
</feature>
<evidence type="ECO:0000313" key="11">
    <source>
        <dbReference type="Proteomes" id="UP000598488"/>
    </source>
</evidence>
<keyword evidence="8" id="KW-0472">Membrane</keyword>
<dbReference type="SMART" id="SM00387">
    <property type="entry name" value="HATPase_c"/>
    <property type="match status" value="1"/>
</dbReference>
<evidence type="ECO:0000256" key="4">
    <source>
        <dbReference type="ARBA" id="ARBA00022679"/>
    </source>
</evidence>
<feature type="transmembrane region" description="Helical" evidence="8">
    <location>
        <begin position="142"/>
        <end position="164"/>
    </location>
</feature>
<proteinExistence type="predicted"/>
<sequence>MPPFLQNAKSMTGRLALFFIAVSIVVGAICLILISLVLTWSEDRVGERRIMIDKQSAMTYFQETPWANTVKLDPLTTAYNGLANVPVYFREFLEHQPNYIGEAGEGENSRMLFSTHFMLDGEERQLVLISRIEEIEITHHEFVNVMALVLGVVALLIGAFTTLLTRLSKSLIRPINQLCDQLEQHQENSHKAFSVPRGSAREFQMLAATLNQYKNDLNSTIKREQAFARYASHELRTPLTLMKGSSSMLAKQTETPFAKRQVERIQRATEQMLVMVDALLGLVRYEKSQDNAPVRTIEAKEIESLVQKHQSQADSKQLTLTCQISGFPSTRATPAVLEMIVGNLIRNSIAASKQGIINITMHETYIEVSDEGEGFETTKTSDSGHGLGLLIVEDICQRYHWQFVIKNRAEGGCVATLTMPSEQ</sequence>
<keyword evidence="5 8" id="KW-0812">Transmembrane</keyword>
<gene>
    <name evidence="10" type="ORF">JHD44_00125</name>
</gene>
<dbReference type="SMART" id="SM00388">
    <property type="entry name" value="HisKA"/>
    <property type="match status" value="1"/>
</dbReference>
<comment type="catalytic activity">
    <reaction evidence="1">
        <text>ATP + protein L-histidine = ADP + protein N-phospho-L-histidine.</text>
        <dbReference type="EC" id="2.7.13.3"/>
    </reaction>
</comment>
<evidence type="ECO:0000256" key="3">
    <source>
        <dbReference type="ARBA" id="ARBA00022553"/>
    </source>
</evidence>
<keyword evidence="4" id="KW-0808">Transferase</keyword>
<evidence type="ECO:0000256" key="2">
    <source>
        <dbReference type="ARBA" id="ARBA00012438"/>
    </source>
</evidence>
<reference evidence="10 11" key="1">
    <citation type="submission" date="2020-12" db="EMBL/GenBank/DDBJ databases">
        <title>Comparative genome analysis of fungal antagonists Marinomonas ostreistagni 398 and M. spartinae 468.</title>
        <authorList>
            <person name="Fields J.L."/>
            <person name="Mavrodi O.V."/>
            <person name="Biber P.D."/>
            <person name="Indest K.J."/>
            <person name="Mavrodi D.V."/>
        </authorList>
    </citation>
    <scope>NUCLEOTIDE SEQUENCE [LARGE SCALE GENOMIC DNA]</scope>
    <source>
        <strain evidence="10 11">USM7</strain>
    </source>
</reference>
<dbReference type="SUPFAM" id="SSF47384">
    <property type="entry name" value="Homodimeric domain of signal transducing histidine kinase"/>
    <property type="match status" value="1"/>
</dbReference>
<comment type="caution">
    <text evidence="10">The sequence shown here is derived from an EMBL/GenBank/DDBJ whole genome shotgun (WGS) entry which is preliminary data.</text>
</comment>
<dbReference type="EC" id="2.7.13.3" evidence="2"/>
<dbReference type="GO" id="GO:0016301">
    <property type="term" value="F:kinase activity"/>
    <property type="evidence" value="ECO:0007669"/>
    <property type="project" value="UniProtKB-KW"/>
</dbReference>
<keyword evidence="6 10" id="KW-0418">Kinase</keyword>
<dbReference type="SUPFAM" id="SSF55874">
    <property type="entry name" value="ATPase domain of HSP90 chaperone/DNA topoisomerase II/histidine kinase"/>
    <property type="match status" value="1"/>
</dbReference>
<dbReference type="CDD" id="cd00082">
    <property type="entry name" value="HisKA"/>
    <property type="match status" value="1"/>
</dbReference>
<name>A0ABS0Z5Y4_9GAMM</name>
<dbReference type="PANTHER" id="PTHR45436">
    <property type="entry name" value="SENSOR HISTIDINE KINASE YKOH"/>
    <property type="match status" value="1"/>
</dbReference>
<evidence type="ECO:0000256" key="7">
    <source>
        <dbReference type="ARBA" id="ARBA00022989"/>
    </source>
</evidence>
<dbReference type="Proteomes" id="UP000598488">
    <property type="component" value="Unassembled WGS sequence"/>
</dbReference>
<dbReference type="InterPro" id="IPR036890">
    <property type="entry name" value="HATPase_C_sf"/>
</dbReference>
<evidence type="ECO:0000256" key="6">
    <source>
        <dbReference type="ARBA" id="ARBA00022777"/>
    </source>
</evidence>
<evidence type="ECO:0000256" key="5">
    <source>
        <dbReference type="ARBA" id="ARBA00022692"/>
    </source>
</evidence>
<dbReference type="Gene3D" id="3.30.565.10">
    <property type="entry name" value="Histidine kinase-like ATPase, C-terminal domain"/>
    <property type="match status" value="1"/>
</dbReference>
<feature type="domain" description="Histidine kinase" evidence="9">
    <location>
        <begin position="230"/>
        <end position="423"/>
    </location>
</feature>
<dbReference type="Gene3D" id="1.10.287.130">
    <property type="match status" value="1"/>
</dbReference>
<dbReference type="RefSeq" id="WP_199459885.1">
    <property type="nucleotide sequence ID" value="NZ_JAEMUH010000001.1"/>
</dbReference>
<dbReference type="InterPro" id="IPR050428">
    <property type="entry name" value="TCS_sensor_his_kinase"/>
</dbReference>
<dbReference type="Pfam" id="PF00512">
    <property type="entry name" value="HisKA"/>
    <property type="match status" value="1"/>
</dbReference>
<dbReference type="InterPro" id="IPR005467">
    <property type="entry name" value="His_kinase_dom"/>
</dbReference>
<evidence type="ECO:0000256" key="8">
    <source>
        <dbReference type="SAM" id="Phobius"/>
    </source>
</evidence>